<evidence type="ECO:0000313" key="4">
    <source>
        <dbReference type="Proteomes" id="UP001597419"/>
    </source>
</evidence>
<feature type="domain" description="S-Me-THD N-terminal" evidence="1">
    <location>
        <begin position="8"/>
        <end position="163"/>
    </location>
</feature>
<feature type="domain" description="S-Me-THD-like C-terminal" evidence="2">
    <location>
        <begin position="167"/>
        <end position="357"/>
    </location>
</feature>
<organism evidence="3 4">
    <name type="scientific">Amycolatopsis samaneae</name>
    <dbReference type="NCBI Taxonomy" id="664691"/>
    <lineage>
        <taxon>Bacteria</taxon>
        <taxon>Bacillati</taxon>
        <taxon>Actinomycetota</taxon>
        <taxon>Actinomycetes</taxon>
        <taxon>Pseudonocardiales</taxon>
        <taxon>Pseudonocardiaceae</taxon>
        <taxon>Amycolatopsis</taxon>
    </lineage>
</organism>
<accession>A0ABW5GL82</accession>
<comment type="caution">
    <text evidence="3">The sequence shown here is derived from an EMBL/GenBank/DDBJ whole genome shotgun (WGS) entry which is preliminary data.</text>
</comment>
<reference evidence="4" key="1">
    <citation type="journal article" date="2019" name="Int. J. Syst. Evol. Microbiol.">
        <title>The Global Catalogue of Microorganisms (GCM) 10K type strain sequencing project: providing services to taxonomists for standard genome sequencing and annotation.</title>
        <authorList>
            <consortium name="The Broad Institute Genomics Platform"/>
            <consortium name="The Broad Institute Genome Sequencing Center for Infectious Disease"/>
            <person name="Wu L."/>
            <person name="Ma J."/>
        </authorList>
    </citation>
    <scope>NUCLEOTIDE SEQUENCE [LARGE SCALE GENOMIC DNA]</scope>
    <source>
        <strain evidence="4">CGMCC 4.7643</strain>
    </source>
</reference>
<dbReference type="Gene3D" id="3.40.1610.10">
    <property type="entry name" value="CV3147-like domain"/>
    <property type="match status" value="1"/>
</dbReference>
<dbReference type="SUPFAM" id="SSF160991">
    <property type="entry name" value="CV3147-like"/>
    <property type="match status" value="1"/>
</dbReference>
<dbReference type="InterPro" id="IPR027479">
    <property type="entry name" value="S-Me-THD_N_sf"/>
</dbReference>
<dbReference type="RefSeq" id="WP_345390072.1">
    <property type="nucleotide sequence ID" value="NZ_BAABHG010000004.1"/>
</dbReference>
<dbReference type="InterPro" id="IPR010318">
    <property type="entry name" value="S-Me-THD_N"/>
</dbReference>
<proteinExistence type="predicted"/>
<keyword evidence="4" id="KW-1185">Reference proteome</keyword>
<dbReference type="Pfam" id="PF20906">
    <property type="entry name" value="S-Me-THD_C"/>
    <property type="match status" value="1"/>
</dbReference>
<evidence type="ECO:0000259" key="2">
    <source>
        <dbReference type="Pfam" id="PF20906"/>
    </source>
</evidence>
<protein>
    <submittedName>
        <fullName evidence="3">DUF917 domain-containing protein</fullName>
    </submittedName>
</protein>
<name>A0ABW5GL82_9PSEU</name>
<dbReference type="EMBL" id="JBHUKU010000014">
    <property type="protein sequence ID" value="MFD2461580.1"/>
    <property type="molecule type" value="Genomic_DNA"/>
</dbReference>
<dbReference type="InterPro" id="IPR048350">
    <property type="entry name" value="S-Me-THD-like_C"/>
</dbReference>
<evidence type="ECO:0000259" key="1">
    <source>
        <dbReference type="Pfam" id="PF06032"/>
    </source>
</evidence>
<dbReference type="Proteomes" id="UP001597419">
    <property type="component" value="Unassembled WGS sequence"/>
</dbReference>
<dbReference type="Pfam" id="PF06032">
    <property type="entry name" value="S-Me-THD_N"/>
    <property type="match status" value="1"/>
</dbReference>
<dbReference type="Gene3D" id="2.40.390.10">
    <property type="entry name" value="CV3147-like"/>
    <property type="match status" value="1"/>
</dbReference>
<dbReference type="InterPro" id="IPR024071">
    <property type="entry name" value="S-Me-THD_C_sf"/>
</dbReference>
<evidence type="ECO:0000313" key="3">
    <source>
        <dbReference type="EMBL" id="MFD2461580.1"/>
    </source>
</evidence>
<sequence length="363" mass="38697">MREIQAAELPDIATGAALLGTGGGGDPYLGRLLVRREYLRGRTVSLLDVGELPDDALVIPAAGMGAPTVRVEKLPNGDEASTAFRMLERHLGRRADATMPVECGGSNSMVPLLVGAQLGLPVVDADGMGRAFPELQMQTFGVYGISGSPLAFSGSHGERGVLDTGTDNVRLERLARGVTVRLGGTVSIAQFAMSAADVRRTAIPGTLSLALRIGRCLRESRERYRDPFAALTELFKETAYAYATPVFSGRIVDVERRTTGGFARGTATIESFVDNSVLELAFQNEHLVARVDGRIRVIVPDLITVLNAETAEPITTEALRYGLRVTVFAIAAPPIMRTPEALAVFGPRAFGIDADFTGVEELA</sequence>
<gene>
    <name evidence="3" type="ORF">ACFSYJ_23445</name>
</gene>